<reference evidence="7 8" key="1">
    <citation type="submission" date="2020-08" db="EMBL/GenBank/DDBJ databases">
        <title>Genomic Encyclopedia of Type Strains, Phase IV (KMG-IV): sequencing the most valuable type-strain genomes for metagenomic binning, comparative biology and taxonomic classification.</title>
        <authorList>
            <person name="Goeker M."/>
        </authorList>
    </citation>
    <scope>NUCLEOTIDE SEQUENCE [LARGE SCALE GENOMIC DNA]</scope>
    <source>
        <strain evidence="7 8">DSM 26723</strain>
    </source>
</reference>
<accession>A0A841HV32</accession>
<gene>
    <name evidence="7" type="ORF">HNQ60_004576</name>
</gene>
<feature type="domain" description="RapZ C-terminal" evidence="6">
    <location>
        <begin position="166"/>
        <end position="282"/>
    </location>
</feature>
<evidence type="ECO:0000259" key="5">
    <source>
        <dbReference type="Pfam" id="PF03668"/>
    </source>
</evidence>
<dbReference type="AlphaFoldDB" id="A0A841HV32"/>
<dbReference type="PANTHER" id="PTHR30448">
    <property type="entry name" value="RNASE ADAPTER PROTEIN RAPZ"/>
    <property type="match status" value="1"/>
</dbReference>
<keyword evidence="2 4" id="KW-0067">ATP-binding</keyword>
<dbReference type="SUPFAM" id="SSF52540">
    <property type="entry name" value="P-loop containing nucleoside triphosphate hydrolases"/>
    <property type="match status" value="1"/>
</dbReference>
<proteinExistence type="inferred from homology"/>
<dbReference type="GO" id="GO:0005524">
    <property type="term" value="F:ATP binding"/>
    <property type="evidence" value="ECO:0007669"/>
    <property type="project" value="UniProtKB-UniRule"/>
</dbReference>
<evidence type="ECO:0000256" key="2">
    <source>
        <dbReference type="ARBA" id="ARBA00022840"/>
    </source>
</evidence>
<evidence type="ECO:0000313" key="8">
    <source>
        <dbReference type="Proteomes" id="UP000588068"/>
    </source>
</evidence>
<dbReference type="InterPro" id="IPR005337">
    <property type="entry name" value="RapZ-like"/>
</dbReference>
<protein>
    <submittedName>
        <fullName evidence="7">UPF0042 nucleotide-binding protein</fullName>
    </submittedName>
</protein>
<dbReference type="RefSeq" id="WP_184335084.1">
    <property type="nucleotide sequence ID" value="NZ_JACHHZ010000006.1"/>
</dbReference>
<dbReference type="HAMAP" id="MF_00636">
    <property type="entry name" value="RapZ_like"/>
    <property type="match status" value="1"/>
</dbReference>
<evidence type="ECO:0000259" key="6">
    <source>
        <dbReference type="Pfam" id="PF22740"/>
    </source>
</evidence>
<dbReference type="InterPro" id="IPR053931">
    <property type="entry name" value="RapZ_C"/>
</dbReference>
<dbReference type="PANTHER" id="PTHR30448:SF0">
    <property type="entry name" value="RNASE ADAPTER PROTEIN RAPZ"/>
    <property type="match status" value="1"/>
</dbReference>
<feature type="domain" description="RapZ-like N-terminal" evidence="5">
    <location>
        <begin position="1"/>
        <end position="159"/>
    </location>
</feature>
<dbReference type="Proteomes" id="UP000588068">
    <property type="component" value="Unassembled WGS sequence"/>
</dbReference>
<keyword evidence="1 4" id="KW-0547">Nucleotide-binding</keyword>
<keyword evidence="3 4" id="KW-0342">GTP-binding</keyword>
<dbReference type="PIRSF" id="PIRSF005052">
    <property type="entry name" value="P-loopkin"/>
    <property type="match status" value="1"/>
</dbReference>
<evidence type="ECO:0000256" key="4">
    <source>
        <dbReference type="HAMAP-Rule" id="MF_00636"/>
    </source>
</evidence>
<keyword evidence="8" id="KW-1185">Reference proteome</keyword>
<evidence type="ECO:0000256" key="3">
    <source>
        <dbReference type="ARBA" id="ARBA00023134"/>
    </source>
</evidence>
<dbReference type="Pfam" id="PF03668">
    <property type="entry name" value="RapZ-like_N"/>
    <property type="match status" value="1"/>
</dbReference>
<feature type="binding site" evidence="4">
    <location>
        <begin position="60"/>
        <end position="63"/>
    </location>
    <ligand>
        <name>GTP</name>
        <dbReference type="ChEBI" id="CHEBI:37565"/>
    </ligand>
</feature>
<organism evidence="7 8">
    <name type="scientific">Povalibacter uvarum</name>
    <dbReference type="NCBI Taxonomy" id="732238"/>
    <lineage>
        <taxon>Bacteria</taxon>
        <taxon>Pseudomonadati</taxon>
        <taxon>Pseudomonadota</taxon>
        <taxon>Gammaproteobacteria</taxon>
        <taxon>Steroidobacterales</taxon>
        <taxon>Steroidobacteraceae</taxon>
        <taxon>Povalibacter</taxon>
    </lineage>
</organism>
<dbReference type="EMBL" id="JACHHZ010000006">
    <property type="protein sequence ID" value="MBB6095685.1"/>
    <property type="molecule type" value="Genomic_DNA"/>
</dbReference>
<dbReference type="InterPro" id="IPR053930">
    <property type="entry name" value="RapZ-like_N"/>
</dbReference>
<dbReference type="GO" id="GO:0005525">
    <property type="term" value="F:GTP binding"/>
    <property type="evidence" value="ECO:0007669"/>
    <property type="project" value="UniProtKB-UniRule"/>
</dbReference>
<dbReference type="Gene3D" id="3.40.50.300">
    <property type="entry name" value="P-loop containing nucleotide triphosphate hydrolases"/>
    <property type="match status" value="1"/>
</dbReference>
<feature type="binding site" evidence="4">
    <location>
        <begin position="8"/>
        <end position="15"/>
    </location>
    <ligand>
        <name>ATP</name>
        <dbReference type="ChEBI" id="CHEBI:30616"/>
    </ligand>
</feature>
<dbReference type="InterPro" id="IPR027417">
    <property type="entry name" value="P-loop_NTPase"/>
</dbReference>
<name>A0A841HV32_9GAMM</name>
<comment type="caution">
    <text evidence="7">The sequence shown here is derived from an EMBL/GenBank/DDBJ whole genome shotgun (WGS) entry which is preliminary data.</text>
</comment>
<evidence type="ECO:0000256" key="1">
    <source>
        <dbReference type="ARBA" id="ARBA00022741"/>
    </source>
</evidence>
<sequence>MRLVIVSGLSGSGKSVALHMLEDLDYYCVDNIPAGLLPMFISHTVRSQEPTYGSTAVGVDARNRPTEIASVPKLVDELKRSGVGCEVLFLRADEDILLKRYSETRRRHPLSHDGTGLIDAIRQERNLLQPIADAADLVIDTSRTSVHELRELIRQRVAGRTEGRLSILFESFAYRQGVPDDADFVFDVRSLPNPYWEPGLARMTGRDPAVAEYLERHPVVAKMFADIVGFLEHWIPEFVRTNRSYLTIAIGCTGGQHRSVYLVERLAEHFAKRYALVHARHQVVGDASKR</sequence>
<evidence type="ECO:0000313" key="7">
    <source>
        <dbReference type="EMBL" id="MBB6095685.1"/>
    </source>
</evidence>
<dbReference type="NCBIfam" id="NF003828">
    <property type="entry name" value="PRK05416.1"/>
    <property type="match status" value="1"/>
</dbReference>
<dbReference type="Pfam" id="PF22740">
    <property type="entry name" value="PapZ_C"/>
    <property type="match status" value="1"/>
</dbReference>